<dbReference type="AlphaFoldDB" id="A0A3M9NAG7"/>
<accession>A0A3M9NAG7</accession>
<dbReference type="Proteomes" id="UP000267223">
    <property type="component" value="Unassembled WGS sequence"/>
</dbReference>
<comment type="caution">
    <text evidence="1">The sequence shown here is derived from an EMBL/GenBank/DDBJ whole genome shotgun (WGS) entry which is preliminary data.</text>
</comment>
<name>A0A3M9NAG7_9BACT</name>
<gene>
    <name evidence="1" type="ORF">EFY79_14010</name>
</gene>
<evidence type="ECO:0000313" key="1">
    <source>
        <dbReference type="EMBL" id="RNI34800.1"/>
    </source>
</evidence>
<protein>
    <submittedName>
        <fullName evidence="1">Uncharacterized protein</fullName>
    </submittedName>
</protein>
<proteinExistence type="predicted"/>
<reference evidence="1 2" key="1">
    <citation type="submission" date="2018-11" db="EMBL/GenBank/DDBJ databases">
        <title>Draft genome sequence of Ferruginibacter sp. BO-59.</title>
        <authorList>
            <person name="Im W.T."/>
        </authorList>
    </citation>
    <scope>NUCLEOTIDE SEQUENCE [LARGE SCALE GENOMIC DNA]</scope>
    <source>
        <strain evidence="1 2">BO-59</strain>
    </source>
</reference>
<organism evidence="1 2">
    <name type="scientific">Hanamia caeni</name>
    <dbReference type="NCBI Taxonomy" id="2294116"/>
    <lineage>
        <taxon>Bacteria</taxon>
        <taxon>Pseudomonadati</taxon>
        <taxon>Bacteroidota</taxon>
        <taxon>Chitinophagia</taxon>
        <taxon>Chitinophagales</taxon>
        <taxon>Chitinophagaceae</taxon>
        <taxon>Hanamia</taxon>
    </lineage>
</organism>
<keyword evidence="2" id="KW-1185">Reference proteome</keyword>
<dbReference type="EMBL" id="RJJR01000012">
    <property type="protein sequence ID" value="RNI34800.1"/>
    <property type="molecule type" value="Genomic_DNA"/>
</dbReference>
<sequence>MLSQLAQASRFVHPNCNNTFKAGLEKPVKSFKLNEEIYNRTSPLNLVEDSSETLAPGDGKPILGLVESLLI</sequence>
<evidence type="ECO:0000313" key="2">
    <source>
        <dbReference type="Proteomes" id="UP000267223"/>
    </source>
</evidence>